<keyword evidence="9" id="KW-1185">Reference proteome</keyword>
<reference evidence="8 9" key="1">
    <citation type="submission" date="2019-07" db="EMBL/GenBank/DDBJ databases">
        <title>Draft genome assembly of a fouling barnacle, Amphibalanus amphitrite (Darwin, 1854): The first reference genome for Thecostraca.</title>
        <authorList>
            <person name="Kim W."/>
        </authorList>
    </citation>
    <scope>NUCLEOTIDE SEQUENCE [LARGE SCALE GENOMIC DNA]</scope>
    <source>
        <strain evidence="8">SNU_AA5</strain>
        <tissue evidence="8">Soma without cirri and trophi</tissue>
    </source>
</reference>
<organism evidence="8 9">
    <name type="scientific">Amphibalanus amphitrite</name>
    <name type="common">Striped barnacle</name>
    <name type="synonym">Balanus amphitrite</name>
    <dbReference type="NCBI Taxonomy" id="1232801"/>
    <lineage>
        <taxon>Eukaryota</taxon>
        <taxon>Metazoa</taxon>
        <taxon>Ecdysozoa</taxon>
        <taxon>Arthropoda</taxon>
        <taxon>Crustacea</taxon>
        <taxon>Multicrustacea</taxon>
        <taxon>Cirripedia</taxon>
        <taxon>Thoracica</taxon>
        <taxon>Thoracicalcarea</taxon>
        <taxon>Balanomorpha</taxon>
        <taxon>Balanoidea</taxon>
        <taxon>Balanidae</taxon>
        <taxon>Amphibalaninae</taxon>
        <taxon>Amphibalanus</taxon>
    </lineage>
</organism>
<proteinExistence type="predicted"/>
<dbReference type="PROSITE" id="PS50157">
    <property type="entry name" value="ZINC_FINGER_C2H2_2"/>
    <property type="match status" value="2"/>
</dbReference>
<comment type="caution">
    <text evidence="8">The sequence shown here is derived from an EMBL/GenBank/DDBJ whole genome shotgun (WGS) entry which is preliminary data.</text>
</comment>
<dbReference type="Proteomes" id="UP000440578">
    <property type="component" value="Unassembled WGS sequence"/>
</dbReference>
<evidence type="ECO:0000313" key="9">
    <source>
        <dbReference type="Proteomes" id="UP000440578"/>
    </source>
</evidence>
<dbReference type="GO" id="GO:0000981">
    <property type="term" value="F:DNA-binding transcription factor activity, RNA polymerase II-specific"/>
    <property type="evidence" value="ECO:0007669"/>
    <property type="project" value="TreeGrafter"/>
</dbReference>
<dbReference type="GO" id="GO:0005634">
    <property type="term" value="C:nucleus"/>
    <property type="evidence" value="ECO:0007669"/>
    <property type="project" value="TreeGrafter"/>
</dbReference>
<evidence type="ECO:0000256" key="6">
    <source>
        <dbReference type="SAM" id="MobiDB-lite"/>
    </source>
</evidence>
<evidence type="ECO:0000259" key="7">
    <source>
        <dbReference type="PROSITE" id="PS50157"/>
    </source>
</evidence>
<keyword evidence="1" id="KW-0479">Metal-binding</keyword>
<dbReference type="GO" id="GO:0008270">
    <property type="term" value="F:zinc ion binding"/>
    <property type="evidence" value="ECO:0007669"/>
    <property type="project" value="UniProtKB-KW"/>
</dbReference>
<feature type="domain" description="C2H2-type" evidence="7">
    <location>
        <begin position="36"/>
        <end position="59"/>
    </location>
</feature>
<dbReference type="GO" id="GO:0000977">
    <property type="term" value="F:RNA polymerase II transcription regulatory region sequence-specific DNA binding"/>
    <property type="evidence" value="ECO:0007669"/>
    <property type="project" value="TreeGrafter"/>
</dbReference>
<dbReference type="EMBL" id="VIIS01001714">
    <property type="protein sequence ID" value="KAF0293950.1"/>
    <property type="molecule type" value="Genomic_DNA"/>
</dbReference>
<dbReference type="FunFam" id="3.30.160.60:FF:000100">
    <property type="entry name" value="Zinc finger 45-like"/>
    <property type="match status" value="1"/>
</dbReference>
<dbReference type="InterPro" id="IPR036236">
    <property type="entry name" value="Znf_C2H2_sf"/>
</dbReference>
<name>A0A6A4VRB1_AMPAM</name>
<dbReference type="SUPFAM" id="SSF57667">
    <property type="entry name" value="beta-beta-alpha zinc fingers"/>
    <property type="match status" value="2"/>
</dbReference>
<evidence type="ECO:0000256" key="5">
    <source>
        <dbReference type="PROSITE-ProRule" id="PRU00042"/>
    </source>
</evidence>
<dbReference type="PROSITE" id="PS00028">
    <property type="entry name" value="ZINC_FINGER_C2H2_1"/>
    <property type="match status" value="2"/>
</dbReference>
<dbReference type="Gene3D" id="3.30.160.60">
    <property type="entry name" value="Classic Zinc Finger"/>
    <property type="match status" value="2"/>
</dbReference>
<dbReference type="OrthoDB" id="654211at2759"/>
<protein>
    <submittedName>
        <fullName evidence="8">Zinc finger protein 81</fullName>
    </submittedName>
</protein>
<feature type="domain" description="C2H2-type" evidence="7">
    <location>
        <begin position="120"/>
        <end position="147"/>
    </location>
</feature>
<accession>A0A6A4VRB1</accession>
<evidence type="ECO:0000256" key="1">
    <source>
        <dbReference type="ARBA" id="ARBA00022723"/>
    </source>
</evidence>
<sequence>MSVSSLPSICPVAGCGRSIPNRKRYSEHMAWHRGETVCSLCGRRFSSKSNLRIHQSTLHGLHSATDFAAMKRAVVARSQTVSDSANICPGTAAKRPVSSARERLTRLLSGASAGRPEAPFACRLCDKVFRDASNLSHHTAVHRGETTCRRCFAVLATKRNLRAHLANCLGPHLTPRRNSARAAEVRGPAPAPHGPRPVSSERRAHWEGPSGAAQGAPPAEGTEPTLWFQ</sequence>
<evidence type="ECO:0000256" key="4">
    <source>
        <dbReference type="ARBA" id="ARBA00022833"/>
    </source>
</evidence>
<dbReference type="PANTHER" id="PTHR24409:SF295">
    <property type="entry name" value="AZ2-RELATED"/>
    <property type="match status" value="1"/>
</dbReference>
<keyword evidence="3 5" id="KW-0863">Zinc-finger</keyword>
<feature type="compositionally biased region" description="Low complexity" evidence="6">
    <location>
        <begin position="207"/>
        <end position="229"/>
    </location>
</feature>
<evidence type="ECO:0000256" key="3">
    <source>
        <dbReference type="ARBA" id="ARBA00022771"/>
    </source>
</evidence>
<keyword evidence="2" id="KW-0677">Repeat</keyword>
<gene>
    <name evidence="8" type="primary">ZNF81</name>
    <name evidence="8" type="ORF">FJT64_008342</name>
</gene>
<dbReference type="SMART" id="SM00355">
    <property type="entry name" value="ZnF_C2H2"/>
    <property type="match status" value="3"/>
</dbReference>
<evidence type="ECO:0000313" key="8">
    <source>
        <dbReference type="EMBL" id="KAF0293950.1"/>
    </source>
</evidence>
<dbReference type="PANTHER" id="PTHR24409">
    <property type="entry name" value="ZINC FINGER PROTEIN 142"/>
    <property type="match status" value="1"/>
</dbReference>
<evidence type="ECO:0000256" key="2">
    <source>
        <dbReference type="ARBA" id="ARBA00022737"/>
    </source>
</evidence>
<dbReference type="AlphaFoldDB" id="A0A6A4VRB1"/>
<feature type="region of interest" description="Disordered" evidence="6">
    <location>
        <begin position="170"/>
        <end position="229"/>
    </location>
</feature>
<keyword evidence="4" id="KW-0862">Zinc</keyword>
<dbReference type="InterPro" id="IPR013087">
    <property type="entry name" value="Znf_C2H2_type"/>
</dbReference>
<dbReference type="Pfam" id="PF00096">
    <property type="entry name" value="zf-C2H2"/>
    <property type="match status" value="2"/>
</dbReference>